<keyword evidence="3" id="KW-1185">Reference proteome</keyword>
<dbReference type="RefSeq" id="WP_057799677.1">
    <property type="nucleotide sequence ID" value="NZ_AZFM01000034.1"/>
</dbReference>
<dbReference type="InterPro" id="IPR000595">
    <property type="entry name" value="cNMP-bd_dom"/>
</dbReference>
<reference evidence="2 3" key="1">
    <citation type="journal article" date="2015" name="Genome Announc.">
        <title>Expanding the biotechnology potential of lactobacilli through comparative genomics of 213 strains and associated genera.</title>
        <authorList>
            <person name="Sun Z."/>
            <person name="Harris H.M."/>
            <person name="McCann A."/>
            <person name="Guo C."/>
            <person name="Argimon S."/>
            <person name="Zhang W."/>
            <person name="Yang X."/>
            <person name="Jeffery I.B."/>
            <person name="Cooney J.C."/>
            <person name="Kagawa T.F."/>
            <person name="Liu W."/>
            <person name="Song Y."/>
            <person name="Salvetti E."/>
            <person name="Wrobel A."/>
            <person name="Rasinkangas P."/>
            <person name="Parkhill J."/>
            <person name="Rea M.C."/>
            <person name="O'Sullivan O."/>
            <person name="Ritari J."/>
            <person name="Douillard F.P."/>
            <person name="Paul Ross R."/>
            <person name="Yang R."/>
            <person name="Briner A.E."/>
            <person name="Felis G.E."/>
            <person name="de Vos W.M."/>
            <person name="Barrangou R."/>
            <person name="Klaenhammer T.R."/>
            <person name="Caufield P.W."/>
            <person name="Cui Y."/>
            <person name="Zhang H."/>
            <person name="O'Toole P.W."/>
        </authorList>
    </citation>
    <scope>NUCLEOTIDE SEQUENCE [LARGE SCALE GENOMIC DNA]</scope>
    <source>
        <strain evidence="2 3">DSM 16043</strain>
    </source>
</reference>
<dbReference type="OrthoDB" id="9798104at2"/>
<gene>
    <name evidence="2" type="ORF">FC46_GL001200</name>
</gene>
<dbReference type="Proteomes" id="UP000051036">
    <property type="component" value="Unassembled WGS sequence"/>
</dbReference>
<comment type="caution">
    <text evidence="2">The sequence shown here is derived from an EMBL/GenBank/DDBJ whole genome shotgun (WGS) entry which is preliminary data.</text>
</comment>
<dbReference type="STRING" id="1423763.FC46_GL001200"/>
<name>A0A0R1UDD8_9LACO</name>
<protein>
    <submittedName>
        <fullName evidence="2">Crp Fnr family transcriptional regulator</fullName>
    </submittedName>
</protein>
<sequence length="196" mass="22591">MKTEVKEKYLAKAFEKYEIIIAASTLHKLALISEQVNFPRGSMVLGVNQTQSAVDLITQGLARSYVTDEKGNDIVRNFMLEQDFLLGESLFSNTSIESFDAIEDLYCLKFDADTLKQIIMENDQLKTFYIKALEATLQYKMNREYGFQNLDAKGRYEAFQKLFGSAEKRIPQNQIASYIGIKKESLSRLRRKIQNR</sequence>
<dbReference type="EMBL" id="AZFM01000034">
    <property type="protein sequence ID" value="KRL89011.1"/>
    <property type="molecule type" value="Genomic_DNA"/>
</dbReference>
<dbReference type="InterPro" id="IPR014710">
    <property type="entry name" value="RmlC-like_jellyroll"/>
</dbReference>
<dbReference type="Pfam" id="PF00027">
    <property type="entry name" value="cNMP_binding"/>
    <property type="match status" value="1"/>
</dbReference>
<accession>A0A0R1UDD8</accession>
<dbReference type="SUPFAM" id="SSF51206">
    <property type="entry name" value="cAMP-binding domain-like"/>
    <property type="match status" value="1"/>
</dbReference>
<feature type="domain" description="Cyclic nucleotide-binding" evidence="1">
    <location>
        <begin position="36"/>
        <end position="122"/>
    </location>
</feature>
<evidence type="ECO:0000259" key="1">
    <source>
        <dbReference type="Pfam" id="PF00027"/>
    </source>
</evidence>
<proteinExistence type="predicted"/>
<dbReference type="InterPro" id="IPR018490">
    <property type="entry name" value="cNMP-bd_dom_sf"/>
</dbReference>
<dbReference type="PATRIC" id="fig|1423763.3.peg.1216"/>
<evidence type="ECO:0000313" key="3">
    <source>
        <dbReference type="Proteomes" id="UP000051036"/>
    </source>
</evidence>
<evidence type="ECO:0000313" key="2">
    <source>
        <dbReference type="EMBL" id="KRL89011.1"/>
    </source>
</evidence>
<dbReference type="AlphaFoldDB" id="A0A0R1UDD8"/>
<organism evidence="2 3">
    <name type="scientific">Lactobacillus kalixensis DSM 16043</name>
    <dbReference type="NCBI Taxonomy" id="1423763"/>
    <lineage>
        <taxon>Bacteria</taxon>
        <taxon>Bacillati</taxon>
        <taxon>Bacillota</taxon>
        <taxon>Bacilli</taxon>
        <taxon>Lactobacillales</taxon>
        <taxon>Lactobacillaceae</taxon>
        <taxon>Lactobacillus</taxon>
    </lineage>
</organism>
<dbReference type="Gene3D" id="2.60.120.10">
    <property type="entry name" value="Jelly Rolls"/>
    <property type="match status" value="1"/>
</dbReference>